<evidence type="ECO:0000313" key="2">
    <source>
        <dbReference type="EMBL" id="CAG7830222.1"/>
    </source>
</evidence>
<reference evidence="2" key="1">
    <citation type="submission" date="2021-06" db="EMBL/GenBank/DDBJ databases">
        <authorList>
            <person name="Hodson N. C."/>
            <person name="Mongue J. A."/>
            <person name="Jaron S. K."/>
        </authorList>
    </citation>
    <scope>NUCLEOTIDE SEQUENCE</scope>
</reference>
<sequence length="166" mass="18860">MFGLHEMFLQSNKPVRITTAAKARLNTQTRKIDNIESRKRSPEGYPGPPSIAKLCRVVVKSQMFAIGLPNPSSCNEVMVFTNSHGHGRSGHNSRSLPEYPNIDEMQRYLQEVWDQKMRELNDPNTKLKYLHLGHPKEKSNRKETSPTSSQPATPVKQRSSPLHNSK</sequence>
<organism evidence="2 3">
    <name type="scientific">Allacma fusca</name>
    <dbReference type="NCBI Taxonomy" id="39272"/>
    <lineage>
        <taxon>Eukaryota</taxon>
        <taxon>Metazoa</taxon>
        <taxon>Ecdysozoa</taxon>
        <taxon>Arthropoda</taxon>
        <taxon>Hexapoda</taxon>
        <taxon>Collembola</taxon>
        <taxon>Symphypleona</taxon>
        <taxon>Sminthuridae</taxon>
        <taxon>Allacma</taxon>
    </lineage>
</organism>
<dbReference type="OrthoDB" id="10541878at2759"/>
<keyword evidence="3" id="KW-1185">Reference proteome</keyword>
<feature type="region of interest" description="Disordered" evidence="1">
    <location>
        <begin position="131"/>
        <end position="166"/>
    </location>
</feature>
<dbReference type="EMBL" id="CAJVCH010554799">
    <property type="protein sequence ID" value="CAG7830222.1"/>
    <property type="molecule type" value="Genomic_DNA"/>
</dbReference>
<feature type="compositionally biased region" description="Polar residues" evidence="1">
    <location>
        <begin position="145"/>
        <end position="166"/>
    </location>
</feature>
<evidence type="ECO:0000256" key="1">
    <source>
        <dbReference type="SAM" id="MobiDB-lite"/>
    </source>
</evidence>
<feature type="non-terminal residue" evidence="2">
    <location>
        <position position="1"/>
    </location>
</feature>
<gene>
    <name evidence="2" type="ORF">AFUS01_LOCUS40041</name>
</gene>
<accession>A0A8J2L8G0</accession>
<evidence type="ECO:0000313" key="3">
    <source>
        <dbReference type="Proteomes" id="UP000708208"/>
    </source>
</evidence>
<feature type="compositionally biased region" description="Basic and acidic residues" evidence="1">
    <location>
        <begin position="134"/>
        <end position="144"/>
    </location>
</feature>
<comment type="caution">
    <text evidence="2">The sequence shown here is derived from an EMBL/GenBank/DDBJ whole genome shotgun (WGS) entry which is preliminary data.</text>
</comment>
<name>A0A8J2L8G0_9HEXA</name>
<proteinExistence type="predicted"/>
<dbReference type="Proteomes" id="UP000708208">
    <property type="component" value="Unassembled WGS sequence"/>
</dbReference>
<dbReference type="AlphaFoldDB" id="A0A8J2L8G0"/>
<protein>
    <submittedName>
        <fullName evidence="2">Uncharacterized protein</fullName>
    </submittedName>
</protein>